<evidence type="ECO:0000313" key="3">
    <source>
        <dbReference type="Proteomes" id="UP000243197"/>
    </source>
</evidence>
<feature type="transmembrane region" description="Helical" evidence="1">
    <location>
        <begin position="161"/>
        <end position="182"/>
    </location>
</feature>
<protein>
    <recommendedName>
        <fullName evidence="4">Prenyltransferase</fullName>
    </recommendedName>
</protein>
<gene>
    <name evidence="2" type="ORF">JBKA6_0649</name>
</gene>
<name>A0A1J1E5R8_9FLAO</name>
<sequence>MKFNLKLLFGLSRAARKILDFWIYKNFHVSLSSTSLCALTLKEFSGSYDLYILVFVFFSTLLSYRLSSLDLIKNYKHLKSISRTDIFILVLSLVICLVVFFELKADSICVLFPFAVLSLLYSAPYRGNRIREIPFVKIFLISASWTVATVVFPFVELGIRINFIYLLQIFLFVFAITIPFDIRDLKLDDASMKTIPQVVGKCRAVLISIIAIVISIWLFIYQNIISADLLTIVNVILVYVLGCVLIYFSPRNRGRYYFSFFIEGLTILMFLSHISV</sequence>
<dbReference type="Proteomes" id="UP000243197">
    <property type="component" value="Chromosome"/>
</dbReference>
<feature type="transmembrane region" description="Helical" evidence="1">
    <location>
        <begin position="47"/>
        <end position="64"/>
    </location>
</feature>
<keyword evidence="1" id="KW-1133">Transmembrane helix</keyword>
<organism evidence="2 3">
    <name type="scientific">Ichthyobacterium seriolicida</name>
    <dbReference type="NCBI Taxonomy" id="242600"/>
    <lineage>
        <taxon>Bacteria</taxon>
        <taxon>Pseudomonadati</taxon>
        <taxon>Bacteroidota</taxon>
        <taxon>Flavobacteriia</taxon>
        <taxon>Flavobacteriales</taxon>
        <taxon>Ichthyobacteriaceae</taxon>
        <taxon>Ichthyobacterium</taxon>
    </lineage>
</organism>
<feature type="transmembrane region" description="Helical" evidence="1">
    <location>
        <begin position="230"/>
        <end position="249"/>
    </location>
</feature>
<dbReference type="AlphaFoldDB" id="A0A1J1E5R8"/>
<dbReference type="KEGG" id="ise:JBKA6_0649"/>
<proteinExistence type="predicted"/>
<feature type="transmembrane region" description="Helical" evidence="1">
    <location>
        <begin position="107"/>
        <end position="123"/>
    </location>
</feature>
<dbReference type="OrthoDB" id="1467772at2"/>
<evidence type="ECO:0008006" key="4">
    <source>
        <dbReference type="Google" id="ProtNLM"/>
    </source>
</evidence>
<dbReference type="EMBL" id="AP014564">
    <property type="protein sequence ID" value="BAV94662.1"/>
    <property type="molecule type" value="Genomic_DNA"/>
</dbReference>
<evidence type="ECO:0000256" key="1">
    <source>
        <dbReference type="SAM" id="Phobius"/>
    </source>
</evidence>
<evidence type="ECO:0000313" key="2">
    <source>
        <dbReference type="EMBL" id="BAV94662.1"/>
    </source>
</evidence>
<feature type="transmembrane region" description="Helical" evidence="1">
    <location>
        <begin position="256"/>
        <end position="274"/>
    </location>
</feature>
<accession>A0A1J1E5R8</accession>
<feature type="transmembrane region" description="Helical" evidence="1">
    <location>
        <begin position="84"/>
        <end position="101"/>
    </location>
</feature>
<dbReference type="RefSeq" id="WP_157776911.1">
    <property type="nucleotide sequence ID" value="NZ_AP014564.1"/>
</dbReference>
<keyword evidence="3" id="KW-1185">Reference proteome</keyword>
<keyword evidence="1" id="KW-0812">Transmembrane</keyword>
<keyword evidence="1" id="KW-0472">Membrane</keyword>
<reference evidence="2 3" key="1">
    <citation type="submission" date="2014-03" db="EMBL/GenBank/DDBJ databases">
        <title>complete genome sequence of Flavobacteriaceae bacterium JBKA-6.</title>
        <authorList>
            <person name="Takano T."/>
            <person name="Nakamura Y."/>
            <person name="Takuma S."/>
            <person name="Yasuike M."/>
            <person name="Matsuyama T."/>
            <person name="Sakai T."/>
            <person name="Fujiwara A."/>
            <person name="Kimoto K."/>
            <person name="Fukuda Y."/>
            <person name="Kondo H."/>
            <person name="Hirono I."/>
            <person name="Nakayasu C."/>
        </authorList>
    </citation>
    <scope>NUCLEOTIDE SEQUENCE [LARGE SCALE GENOMIC DNA]</scope>
    <source>
        <strain evidence="2 3">JBKA-6</strain>
    </source>
</reference>
<feature type="transmembrane region" description="Helical" evidence="1">
    <location>
        <begin position="135"/>
        <end position="155"/>
    </location>
</feature>
<feature type="transmembrane region" description="Helical" evidence="1">
    <location>
        <begin position="203"/>
        <end position="224"/>
    </location>
</feature>